<keyword evidence="3" id="KW-1185">Reference proteome</keyword>
<name>A0A7Y4L664_9ACTN</name>
<evidence type="ECO:0000313" key="2">
    <source>
        <dbReference type="EMBL" id="NOL45098.1"/>
    </source>
</evidence>
<evidence type="ECO:0000313" key="1">
    <source>
        <dbReference type="EMBL" id="MBB6566098.1"/>
    </source>
</evidence>
<dbReference type="Proteomes" id="UP000553957">
    <property type="component" value="Unassembled WGS sequence"/>
</dbReference>
<reference evidence="1 4" key="2">
    <citation type="submission" date="2020-08" db="EMBL/GenBank/DDBJ databases">
        <title>Sequencing the genomes of 1000 actinobacteria strains.</title>
        <authorList>
            <person name="Klenk H.-P."/>
        </authorList>
    </citation>
    <scope>NUCLEOTIDE SEQUENCE [LARGE SCALE GENOMIC DNA]</scope>
    <source>
        <strain evidence="1 4">DSM 15626</strain>
    </source>
</reference>
<evidence type="ECO:0000313" key="3">
    <source>
        <dbReference type="Proteomes" id="UP000534306"/>
    </source>
</evidence>
<organism evidence="2 3">
    <name type="scientific">Kribbella sandramycini</name>
    <dbReference type="NCBI Taxonomy" id="60450"/>
    <lineage>
        <taxon>Bacteria</taxon>
        <taxon>Bacillati</taxon>
        <taxon>Actinomycetota</taxon>
        <taxon>Actinomycetes</taxon>
        <taxon>Propionibacteriales</taxon>
        <taxon>Kribbellaceae</taxon>
        <taxon>Kribbella</taxon>
    </lineage>
</organism>
<dbReference type="AlphaFoldDB" id="A0A7Y4L664"/>
<dbReference type="Proteomes" id="UP000534306">
    <property type="component" value="Unassembled WGS sequence"/>
</dbReference>
<sequence length="129" mass="13856">MAFAGVCGGVVERFGEPESRWLNHNEVLTAGATRLAVGQVLADYGWIWERAGIGVPIDGEAYYVVGVEANGNLTLAPRAGGRLLLFAPDHSFDDVTPLEGCPPYSLYTFDGVPDLGSWIEDAAESWLRG</sequence>
<proteinExistence type="predicted"/>
<dbReference type="EMBL" id="JACHKF010000001">
    <property type="protein sequence ID" value="MBB6566098.1"/>
    <property type="molecule type" value="Genomic_DNA"/>
</dbReference>
<protein>
    <submittedName>
        <fullName evidence="2">Uncharacterized protein</fullName>
    </submittedName>
</protein>
<accession>A0A7Y4L664</accession>
<evidence type="ECO:0000313" key="4">
    <source>
        <dbReference type="Proteomes" id="UP000553957"/>
    </source>
</evidence>
<reference evidence="2 3" key="1">
    <citation type="submission" date="2020-05" db="EMBL/GenBank/DDBJ databases">
        <title>Genome sequence of Kribbella sandramycini ATCC 39419.</title>
        <authorList>
            <person name="Maclea K.S."/>
            <person name="Fair J.L."/>
        </authorList>
    </citation>
    <scope>NUCLEOTIDE SEQUENCE [LARGE SCALE GENOMIC DNA]</scope>
    <source>
        <strain evidence="2 3">ATCC 39419</strain>
    </source>
</reference>
<dbReference type="EMBL" id="JABJRC010000010">
    <property type="protein sequence ID" value="NOL45098.1"/>
    <property type="molecule type" value="Genomic_DNA"/>
</dbReference>
<gene>
    <name evidence="1" type="ORF">HNR71_001735</name>
    <name evidence="2" type="ORF">HPO96_33105</name>
</gene>
<comment type="caution">
    <text evidence="2">The sequence shown here is derived from an EMBL/GenBank/DDBJ whole genome shotgun (WGS) entry which is preliminary data.</text>
</comment>